<reference evidence="9" key="1">
    <citation type="journal article" date="2021" name="Nat. Commun.">
        <title>Genetic determinants of endophytism in the Arabidopsis root mycobiome.</title>
        <authorList>
            <person name="Mesny F."/>
            <person name="Miyauchi S."/>
            <person name="Thiergart T."/>
            <person name="Pickel B."/>
            <person name="Atanasova L."/>
            <person name="Karlsson M."/>
            <person name="Huettel B."/>
            <person name="Barry K.W."/>
            <person name="Haridas S."/>
            <person name="Chen C."/>
            <person name="Bauer D."/>
            <person name="Andreopoulos W."/>
            <person name="Pangilinan J."/>
            <person name="LaButti K."/>
            <person name="Riley R."/>
            <person name="Lipzen A."/>
            <person name="Clum A."/>
            <person name="Drula E."/>
            <person name="Henrissat B."/>
            <person name="Kohler A."/>
            <person name="Grigoriev I.V."/>
            <person name="Martin F.M."/>
            <person name="Hacquard S."/>
        </authorList>
    </citation>
    <scope>NUCLEOTIDE SEQUENCE</scope>
    <source>
        <strain evidence="9">MPI-SDFR-AT-0073</strain>
    </source>
</reference>
<accession>A0A9P8UT90</accession>
<dbReference type="GO" id="GO:0044550">
    <property type="term" value="P:secondary metabolite biosynthetic process"/>
    <property type="evidence" value="ECO:0007669"/>
    <property type="project" value="UniProtKB-ARBA"/>
</dbReference>
<evidence type="ECO:0000256" key="6">
    <source>
        <dbReference type="PIRSR" id="PIRSR602401-1"/>
    </source>
</evidence>
<dbReference type="Pfam" id="PF00067">
    <property type="entry name" value="p450"/>
    <property type="match status" value="1"/>
</dbReference>
<comment type="cofactor">
    <cofactor evidence="1 6">
        <name>heme</name>
        <dbReference type="ChEBI" id="CHEBI:30413"/>
    </cofactor>
</comment>
<dbReference type="GO" id="GO:0020037">
    <property type="term" value="F:heme binding"/>
    <property type="evidence" value="ECO:0007669"/>
    <property type="project" value="InterPro"/>
</dbReference>
<dbReference type="RefSeq" id="XP_045962162.1">
    <property type="nucleotide sequence ID" value="XM_046095430.1"/>
</dbReference>
<proteinExistence type="inferred from homology"/>
<organism evidence="9 10">
    <name type="scientific">Truncatella angustata</name>
    <dbReference type="NCBI Taxonomy" id="152316"/>
    <lineage>
        <taxon>Eukaryota</taxon>
        <taxon>Fungi</taxon>
        <taxon>Dikarya</taxon>
        <taxon>Ascomycota</taxon>
        <taxon>Pezizomycotina</taxon>
        <taxon>Sordariomycetes</taxon>
        <taxon>Xylariomycetidae</taxon>
        <taxon>Amphisphaeriales</taxon>
        <taxon>Sporocadaceae</taxon>
        <taxon>Truncatella</taxon>
    </lineage>
</organism>
<dbReference type="AlphaFoldDB" id="A0A9P8UT90"/>
<keyword evidence="8" id="KW-0472">Membrane</keyword>
<keyword evidence="5 6" id="KW-0408">Iron</keyword>
<comment type="similarity">
    <text evidence="7">Belongs to the cytochrome P450 family.</text>
</comment>
<dbReference type="PANTHER" id="PTHR24305:SF235">
    <property type="entry name" value="CYTOCHROME P450 MONOOXYGENASE APDB-RELATED"/>
    <property type="match status" value="1"/>
</dbReference>
<comment type="caution">
    <text evidence="9">The sequence shown here is derived from an EMBL/GenBank/DDBJ whole genome shotgun (WGS) entry which is preliminary data.</text>
</comment>
<dbReference type="CDD" id="cd20615">
    <property type="entry name" value="CYP_GliC-like"/>
    <property type="match status" value="1"/>
</dbReference>
<keyword evidence="3 6" id="KW-0479">Metal-binding</keyword>
<evidence type="ECO:0000256" key="8">
    <source>
        <dbReference type="SAM" id="Phobius"/>
    </source>
</evidence>
<dbReference type="PRINTS" id="PR00385">
    <property type="entry name" value="P450"/>
</dbReference>
<dbReference type="GO" id="GO:0016705">
    <property type="term" value="F:oxidoreductase activity, acting on paired donors, with incorporation or reduction of molecular oxygen"/>
    <property type="evidence" value="ECO:0007669"/>
    <property type="project" value="InterPro"/>
</dbReference>
<dbReference type="InterPro" id="IPR002401">
    <property type="entry name" value="Cyt_P450_E_grp-I"/>
</dbReference>
<dbReference type="GeneID" id="70124323"/>
<dbReference type="Proteomes" id="UP000758603">
    <property type="component" value="Unassembled WGS sequence"/>
</dbReference>
<dbReference type="GO" id="GO:0004497">
    <property type="term" value="F:monooxygenase activity"/>
    <property type="evidence" value="ECO:0007669"/>
    <property type="project" value="UniProtKB-KW"/>
</dbReference>
<keyword evidence="8" id="KW-0812">Transmembrane</keyword>
<dbReference type="PROSITE" id="PS00086">
    <property type="entry name" value="CYTOCHROME_P450"/>
    <property type="match status" value="1"/>
</dbReference>
<keyword evidence="8" id="KW-1133">Transmembrane helix</keyword>
<evidence type="ECO:0000256" key="7">
    <source>
        <dbReference type="RuleBase" id="RU000461"/>
    </source>
</evidence>
<dbReference type="InterPro" id="IPR050121">
    <property type="entry name" value="Cytochrome_P450_monoxygenase"/>
</dbReference>
<dbReference type="InterPro" id="IPR001128">
    <property type="entry name" value="Cyt_P450"/>
</dbReference>
<dbReference type="PRINTS" id="PR00463">
    <property type="entry name" value="EP450I"/>
</dbReference>
<evidence type="ECO:0000256" key="3">
    <source>
        <dbReference type="ARBA" id="ARBA00022723"/>
    </source>
</evidence>
<evidence type="ECO:0000313" key="10">
    <source>
        <dbReference type="Proteomes" id="UP000758603"/>
    </source>
</evidence>
<dbReference type="SUPFAM" id="SSF48264">
    <property type="entry name" value="Cytochrome P450"/>
    <property type="match status" value="1"/>
</dbReference>
<keyword evidence="10" id="KW-1185">Reference proteome</keyword>
<dbReference type="PANTHER" id="PTHR24305">
    <property type="entry name" value="CYTOCHROME P450"/>
    <property type="match status" value="1"/>
</dbReference>
<name>A0A9P8UT90_9PEZI</name>
<keyword evidence="2 6" id="KW-0349">Heme</keyword>
<feature type="binding site" description="axial binding residue" evidence="6">
    <location>
        <position position="477"/>
    </location>
    <ligand>
        <name>heme</name>
        <dbReference type="ChEBI" id="CHEBI:30413"/>
    </ligand>
    <ligandPart>
        <name>Fe</name>
        <dbReference type="ChEBI" id="CHEBI:18248"/>
    </ligandPart>
</feature>
<evidence type="ECO:0000256" key="2">
    <source>
        <dbReference type="ARBA" id="ARBA00022617"/>
    </source>
</evidence>
<dbReference type="InterPro" id="IPR036396">
    <property type="entry name" value="Cyt_P450_sf"/>
</dbReference>
<feature type="transmembrane region" description="Helical" evidence="8">
    <location>
        <begin position="12"/>
        <end position="32"/>
    </location>
</feature>
<dbReference type="GO" id="GO:0005506">
    <property type="term" value="F:iron ion binding"/>
    <property type="evidence" value="ECO:0007669"/>
    <property type="project" value="InterPro"/>
</dbReference>
<protein>
    <submittedName>
        <fullName evidence="9">Cytochrome P450</fullName>
    </submittedName>
</protein>
<evidence type="ECO:0000256" key="5">
    <source>
        <dbReference type="ARBA" id="ARBA00023004"/>
    </source>
</evidence>
<evidence type="ECO:0000256" key="1">
    <source>
        <dbReference type="ARBA" id="ARBA00001971"/>
    </source>
</evidence>
<gene>
    <name evidence="9" type="ORF">BKA67DRAFT_202605</name>
</gene>
<dbReference type="Gene3D" id="1.10.630.10">
    <property type="entry name" value="Cytochrome P450"/>
    <property type="match status" value="1"/>
</dbReference>
<dbReference type="EMBL" id="JAGPXC010000002">
    <property type="protein sequence ID" value="KAH6657928.1"/>
    <property type="molecule type" value="Genomic_DNA"/>
</dbReference>
<keyword evidence="4 7" id="KW-0560">Oxidoreductase</keyword>
<dbReference type="OrthoDB" id="2789670at2759"/>
<evidence type="ECO:0000256" key="4">
    <source>
        <dbReference type="ARBA" id="ARBA00023002"/>
    </source>
</evidence>
<keyword evidence="7" id="KW-0503">Monooxygenase</keyword>
<dbReference type="InterPro" id="IPR017972">
    <property type="entry name" value="Cyt_P450_CS"/>
</dbReference>
<evidence type="ECO:0000313" key="9">
    <source>
        <dbReference type="EMBL" id="KAH6657928.1"/>
    </source>
</evidence>
<sequence length="555" mass="63107">MMNFLQSYLLVHLPIPFISIVIIVTVVFVFIVRKQVVKTWITSLISQVINSILARSYRIRNIENGSELPTIPYVFPNGQGNVEKFLQGRANSEKWETQYGSLYRLWSGMKGEVVLTKPAHVELVFRDSHTHTKAHANDSGYLMDRLLGSCLGLISGSPWRTVKAAVEAPFLHQSTRSLVTEVQEFTKTYMSALGVENEVFRNYGKLHPVRDLKLLPFLFTARVVYGSLDAGLEEELRDLVRPREELFKSVVGGGATRYAFSRFLPLPAIRALHDFKDRWAAWSDRAHDFALKTQSGKAEAPVIGMYKYVDAGVMTREQLLQTLDEMLFANIDVTMGGLSWTLVFLAANPAVQNALRNEIWTNSSRTTTSTATRDDYLLSSSKTTPTLLGACILESARLRPLAAFSVPQSCPSPRTLDGFEIPAGTNFVVDSYALNIRDPFWGDDREKFRPQRWLERQKSGRDLRYRFWRFGFGPRTCLGKHMAELVLRSVIVELMENWSISLNPTLVKRGEQIGREDGDDEGEENMDWSWDDEMWIHHPDLMLRCEPLTGQSVKD</sequence>